<feature type="non-terminal residue" evidence="3">
    <location>
        <position position="264"/>
    </location>
</feature>
<dbReference type="EMBL" id="RWGY01000045">
    <property type="protein sequence ID" value="TVU07341.1"/>
    <property type="molecule type" value="Genomic_DNA"/>
</dbReference>
<accession>A0A5J9T9S8</accession>
<feature type="compositionally biased region" description="Basic and acidic residues" evidence="1">
    <location>
        <begin position="139"/>
        <end position="148"/>
    </location>
</feature>
<feature type="domain" description="FAR1" evidence="2">
    <location>
        <begin position="187"/>
        <end position="264"/>
    </location>
</feature>
<evidence type="ECO:0000256" key="1">
    <source>
        <dbReference type="SAM" id="MobiDB-lite"/>
    </source>
</evidence>
<protein>
    <recommendedName>
        <fullName evidence="2">FAR1 domain-containing protein</fullName>
    </recommendedName>
</protein>
<dbReference type="Proteomes" id="UP000324897">
    <property type="component" value="Unassembled WGS sequence"/>
</dbReference>
<dbReference type="InterPro" id="IPR004330">
    <property type="entry name" value="FAR1_DNA_bnd_dom"/>
</dbReference>
<keyword evidence="4" id="KW-1185">Reference proteome</keyword>
<reference evidence="3 4" key="1">
    <citation type="journal article" date="2019" name="Sci. Rep.">
        <title>A high-quality genome of Eragrostis curvula grass provides insights into Poaceae evolution and supports new strategies to enhance forage quality.</title>
        <authorList>
            <person name="Carballo J."/>
            <person name="Santos B.A.C.M."/>
            <person name="Zappacosta D."/>
            <person name="Garbus I."/>
            <person name="Selva J.P."/>
            <person name="Gallo C.A."/>
            <person name="Diaz A."/>
            <person name="Albertini E."/>
            <person name="Caccamo M."/>
            <person name="Echenique V."/>
        </authorList>
    </citation>
    <scope>NUCLEOTIDE SEQUENCE [LARGE SCALE GENOMIC DNA]</scope>
    <source>
        <strain evidence="4">cv. Victoria</strain>
        <tissue evidence="3">Leaf</tissue>
    </source>
</reference>
<sequence length="264" mass="29711">MAEKYGESVPFQHDQTMTKRNVKYCQDKGSVNGQLPMNQGNESTNRGPYGLVVSAMNTKTTGGETDLEERYEIMVADEHGIGGLENLTPEESLQTHAPCWNVTEMNQLSEIQTTQTAVTCTQEHEQENGNLAATEGYEEPNRCQKDRTEAEDEGDEDYFFPSPEELEKARPPEVGMVFATIQDAQRFINVYGLVTGFTVIKGSNYKHQKITFQCNKCGKPTKNETGQNKRRRDLIERTGCPMKVLAKLIAGRWEIAEVVSQHNH</sequence>
<evidence type="ECO:0000313" key="4">
    <source>
        <dbReference type="Proteomes" id="UP000324897"/>
    </source>
</evidence>
<feature type="region of interest" description="Disordered" evidence="1">
    <location>
        <begin position="132"/>
        <end position="157"/>
    </location>
</feature>
<gene>
    <name evidence="3" type="ORF">EJB05_47391</name>
</gene>
<dbReference type="PANTHER" id="PTHR46328:SF27">
    <property type="entry name" value="OS12G0287500 PROTEIN"/>
    <property type="match status" value="1"/>
</dbReference>
<dbReference type="Pfam" id="PF03101">
    <property type="entry name" value="FAR1"/>
    <property type="match status" value="1"/>
</dbReference>
<evidence type="ECO:0000313" key="3">
    <source>
        <dbReference type="EMBL" id="TVU07341.1"/>
    </source>
</evidence>
<proteinExistence type="predicted"/>
<organism evidence="3 4">
    <name type="scientific">Eragrostis curvula</name>
    <name type="common">weeping love grass</name>
    <dbReference type="NCBI Taxonomy" id="38414"/>
    <lineage>
        <taxon>Eukaryota</taxon>
        <taxon>Viridiplantae</taxon>
        <taxon>Streptophyta</taxon>
        <taxon>Embryophyta</taxon>
        <taxon>Tracheophyta</taxon>
        <taxon>Spermatophyta</taxon>
        <taxon>Magnoliopsida</taxon>
        <taxon>Liliopsida</taxon>
        <taxon>Poales</taxon>
        <taxon>Poaceae</taxon>
        <taxon>PACMAD clade</taxon>
        <taxon>Chloridoideae</taxon>
        <taxon>Eragrostideae</taxon>
        <taxon>Eragrostidinae</taxon>
        <taxon>Eragrostis</taxon>
    </lineage>
</organism>
<dbReference type="AlphaFoldDB" id="A0A5J9T9S8"/>
<comment type="caution">
    <text evidence="3">The sequence shown here is derived from an EMBL/GenBank/DDBJ whole genome shotgun (WGS) entry which is preliminary data.</text>
</comment>
<name>A0A5J9T9S8_9POAL</name>
<dbReference type="Gramene" id="TVU07341">
    <property type="protein sequence ID" value="TVU07341"/>
    <property type="gene ID" value="EJB05_47391"/>
</dbReference>
<evidence type="ECO:0000259" key="2">
    <source>
        <dbReference type="Pfam" id="PF03101"/>
    </source>
</evidence>
<dbReference type="PANTHER" id="PTHR46328">
    <property type="entry name" value="FAR-RED IMPAIRED RESPONSIVE (FAR1) FAMILY PROTEIN-RELATED"/>
    <property type="match status" value="1"/>
</dbReference>